<dbReference type="KEGG" id="bmiy:RJ61_00010"/>
<evidence type="ECO:0000313" key="2">
    <source>
        <dbReference type="Proteomes" id="UP001164544"/>
    </source>
</evidence>
<name>A0AAQ3AGY3_9SPIR</name>
<sequence length="112" mass="13149">MKLSVLHMTSFKVYAFISILDNLFENHLIEILNYYGLHKEDIFTAIQLFLVYCYEKPYNGQSEEYLNISIRRGWGEKKPILALIDGYEQIFEVLRDIIYIIILNSGGNICMC</sequence>
<protein>
    <submittedName>
        <fullName evidence="1">Uncharacterized protein</fullName>
    </submittedName>
</protein>
<proteinExistence type="predicted"/>
<organism evidence="1 2">
    <name type="scientific">Borrelia miyamotoi</name>
    <dbReference type="NCBI Taxonomy" id="47466"/>
    <lineage>
        <taxon>Bacteria</taxon>
        <taxon>Pseudomonadati</taxon>
        <taxon>Spirochaetota</taxon>
        <taxon>Spirochaetia</taxon>
        <taxon>Spirochaetales</taxon>
        <taxon>Borreliaceae</taxon>
        <taxon>Borrelia</taxon>
    </lineage>
</organism>
<dbReference type="Proteomes" id="UP001164544">
    <property type="component" value="Chromosome"/>
</dbReference>
<dbReference type="AlphaFoldDB" id="A0AAQ3AGY3"/>
<dbReference type="RefSeq" id="WP_020954397.1">
    <property type="nucleotide sequence ID" value="NZ_CP072479.1"/>
</dbReference>
<dbReference type="EMBL" id="CP114637">
    <property type="protein sequence ID" value="WAZ91322.1"/>
    <property type="molecule type" value="Genomic_DNA"/>
</dbReference>
<reference evidence="1" key="1">
    <citation type="submission" date="2022-12" db="EMBL/GenBank/DDBJ databases">
        <title>B. miyamotoi WGS.</title>
        <authorList>
            <person name="Kuleshov K.V."/>
            <person name="Hoornstra D."/>
            <person name="Hovius J.W."/>
            <person name="Platonov A.E."/>
            <person name="Telford S.R. III."/>
        </authorList>
    </citation>
    <scope>NUCLEOTIDE SEQUENCE</scope>
    <source>
        <strain evidence="1">410</strain>
    </source>
</reference>
<evidence type="ECO:0000313" key="1">
    <source>
        <dbReference type="EMBL" id="WAZ91322.1"/>
    </source>
</evidence>
<gene>
    <name evidence="1" type="ORF">O5398_04310</name>
</gene>
<accession>A0AAQ3AGY3</accession>